<evidence type="ECO:0000313" key="1">
    <source>
        <dbReference type="EMBL" id="MDQ0749953.1"/>
    </source>
</evidence>
<gene>
    <name evidence="1" type="ORF">QF034_004184</name>
</gene>
<proteinExistence type="predicted"/>
<accession>A0ABU0QRE6</accession>
<sequence length="52" mass="5764">MVVVGDWHAALWLDDGETIALYSRVREAFDEAAVYGTAAQRVISRARRAVSI</sequence>
<comment type="caution">
    <text evidence="1">The sequence shown here is derived from an EMBL/GenBank/DDBJ whole genome shotgun (WGS) entry which is preliminary data.</text>
</comment>
<evidence type="ECO:0000313" key="2">
    <source>
        <dbReference type="Proteomes" id="UP001232755"/>
    </source>
</evidence>
<protein>
    <recommendedName>
        <fullName evidence="3">DUF5753 domain-containing protein</fullName>
    </recommendedName>
</protein>
<name>A0ABU0QRE6_9ACTN</name>
<dbReference type="RefSeq" id="WP_307176421.1">
    <property type="nucleotide sequence ID" value="NZ_JAUSYP010000001.1"/>
</dbReference>
<evidence type="ECO:0008006" key="3">
    <source>
        <dbReference type="Google" id="ProtNLM"/>
    </source>
</evidence>
<keyword evidence="2" id="KW-1185">Reference proteome</keyword>
<reference evidence="1 2" key="1">
    <citation type="submission" date="2023-07" db="EMBL/GenBank/DDBJ databases">
        <title>Comparative genomics of wheat-associated soil bacteria to identify genetic determinants of phenazine resistance.</title>
        <authorList>
            <person name="Mouncey N."/>
        </authorList>
    </citation>
    <scope>NUCLEOTIDE SEQUENCE [LARGE SCALE GENOMIC DNA]</scope>
    <source>
        <strain evidence="1 2">B3I12</strain>
    </source>
</reference>
<dbReference type="EMBL" id="JAUSYP010000001">
    <property type="protein sequence ID" value="MDQ0749953.1"/>
    <property type="molecule type" value="Genomic_DNA"/>
</dbReference>
<dbReference type="Proteomes" id="UP001232755">
    <property type="component" value="Unassembled WGS sequence"/>
</dbReference>
<organism evidence="1 2">
    <name type="scientific">Streptomyces africanus</name>
    <dbReference type="NCBI Taxonomy" id="231024"/>
    <lineage>
        <taxon>Bacteria</taxon>
        <taxon>Bacillati</taxon>
        <taxon>Actinomycetota</taxon>
        <taxon>Actinomycetes</taxon>
        <taxon>Kitasatosporales</taxon>
        <taxon>Streptomycetaceae</taxon>
        <taxon>Streptomyces</taxon>
    </lineage>
</organism>